<keyword evidence="2" id="KW-1185">Reference proteome</keyword>
<comment type="caution">
    <text evidence="1">The sequence shown here is derived from an EMBL/GenBank/DDBJ whole genome shotgun (WGS) entry which is preliminary data.</text>
</comment>
<dbReference type="Pfam" id="PF14433">
    <property type="entry name" value="SUKH-3"/>
    <property type="match status" value="1"/>
</dbReference>
<evidence type="ECO:0000313" key="1">
    <source>
        <dbReference type="EMBL" id="GAA4635364.1"/>
    </source>
</evidence>
<evidence type="ECO:0000313" key="2">
    <source>
        <dbReference type="Proteomes" id="UP001501442"/>
    </source>
</evidence>
<dbReference type="Proteomes" id="UP001501442">
    <property type="component" value="Unassembled WGS sequence"/>
</dbReference>
<accession>A0ABP8URI9</accession>
<dbReference type="InterPro" id="IPR025850">
    <property type="entry name" value="SUKH-3"/>
</dbReference>
<proteinExistence type="predicted"/>
<dbReference type="EMBL" id="BAABHK010000015">
    <property type="protein sequence ID" value="GAA4635364.1"/>
    <property type="molecule type" value="Genomic_DNA"/>
</dbReference>
<organism evidence="1 2">
    <name type="scientific">Actinoallomurus vinaceus</name>
    <dbReference type="NCBI Taxonomy" id="1080074"/>
    <lineage>
        <taxon>Bacteria</taxon>
        <taxon>Bacillati</taxon>
        <taxon>Actinomycetota</taxon>
        <taxon>Actinomycetes</taxon>
        <taxon>Streptosporangiales</taxon>
        <taxon>Thermomonosporaceae</taxon>
        <taxon>Actinoallomurus</taxon>
    </lineage>
</organism>
<gene>
    <name evidence="1" type="ORF">GCM10023196_080550</name>
</gene>
<sequence>MSALTIEGYEDFAVARNVLAELGDLTVWAGKSRGPNYPNGEMIFDPLLAAWDDFDRVFAAIEVSQTSIFPLGLWRNDMTPLITPKGEVFAVGVFGVWRVGSVEEFINAIVYADRPIQVLSR</sequence>
<protein>
    <submittedName>
        <fullName evidence="1">Uncharacterized protein</fullName>
    </submittedName>
</protein>
<reference evidence="2" key="1">
    <citation type="journal article" date="2019" name="Int. J. Syst. Evol. Microbiol.">
        <title>The Global Catalogue of Microorganisms (GCM) 10K type strain sequencing project: providing services to taxonomists for standard genome sequencing and annotation.</title>
        <authorList>
            <consortium name="The Broad Institute Genomics Platform"/>
            <consortium name="The Broad Institute Genome Sequencing Center for Infectious Disease"/>
            <person name="Wu L."/>
            <person name="Ma J."/>
        </authorList>
    </citation>
    <scope>NUCLEOTIDE SEQUENCE [LARGE SCALE GENOMIC DNA]</scope>
    <source>
        <strain evidence="2">JCM 17939</strain>
    </source>
</reference>
<name>A0ABP8URI9_9ACTN</name>